<evidence type="ECO:0000256" key="3">
    <source>
        <dbReference type="ARBA" id="ARBA00023242"/>
    </source>
</evidence>
<feature type="region of interest" description="Disordered" evidence="4">
    <location>
        <begin position="229"/>
        <end position="252"/>
    </location>
</feature>
<keyword evidence="3" id="KW-0539">Nucleus</keyword>
<evidence type="ECO:0000256" key="1">
    <source>
        <dbReference type="ARBA" id="ARBA00023015"/>
    </source>
</evidence>
<dbReference type="Proteomes" id="UP000673691">
    <property type="component" value="Unassembled WGS sequence"/>
</dbReference>
<dbReference type="AlphaFoldDB" id="A0A8H7ZUF0"/>
<comment type="caution">
    <text evidence="6">The sequence shown here is derived from an EMBL/GenBank/DDBJ whole genome shotgun (WGS) entry which is preliminary data.</text>
</comment>
<feature type="region of interest" description="Disordered" evidence="4">
    <location>
        <begin position="1"/>
        <end position="134"/>
    </location>
</feature>
<name>A0A8H7ZUF0_9FUNG</name>
<evidence type="ECO:0000313" key="7">
    <source>
        <dbReference type="Proteomes" id="UP000673691"/>
    </source>
</evidence>
<keyword evidence="2" id="KW-0804">Transcription</keyword>
<feature type="compositionally biased region" description="Low complexity" evidence="4">
    <location>
        <begin position="76"/>
        <end position="86"/>
    </location>
</feature>
<reference evidence="6 7" key="1">
    <citation type="journal article" name="Sci. Rep.">
        <title>Genome-scale phylogenetic analyses confirm Olpidium as the closest living zoosporic fungus to the non-flagellated, terrestrial fungi.</title>
        <authorList>
            <person name="Chang Y."/>
            <person name="Rochon D."/>
            <person name="Sekimoto S."/>
            <person name="Wang Y."/>
            <person name="Chovatia M."/>
            <person name="Sandor L."/>
            <person name="Salamov A."/>
            <person name="Grigoriev I.V."/>
            <person name="Stajich J.E."/>
            <person name="Spatafora J.W."/>
        </authorList>
    </citation>
    <scope>NUCLEOTIDE SEQUENCE [LARGE SCALE GENOMIC DNA]</scope>
    <source>
        <strain evidence="6">S191</strain>
    </source>
</reference>
<evidence type="ECO:0000256" key="4">
    <source>
        <dbReference type="SAM" id="MobiDB-lite"/>
    </source>
</evidence>
<dbReference type="PANTHER" id="PTHR15381">
    <property type="entry name" value="CHONDROITIN SULFATE PROTEOGLYCAN 5 -RELATED"/>
    <property type="match status" value="1"/>
</dbReference>
<accession>A0A8H7ZUF0</accession>
<dbReference type="FunFam" id="1.10.10.10:FF:000020">
    <property type="entry name" value="SWI/SNF complex subunit SMARCC2 isoform c"/>
    <property type="match status" value="1"/>
</dbReference>
<feature type="compositionally biased region" description="Low complexity" evidence="4">
    <location>
        <begin position="229"/>
        <end position="241"/>
    </location>
</feature>
<dbReference type="EMBL" id="JAEFCI010006452">
    <property type="protein sequence ID" value="KAG5459674.1"/>
    <property type="molecule type" value="Genomic_DNA"/>
</dbReference>
<protein>
    <submittedName>
        <fullName evidence="6">SWIRM domain-containing protein</fullName>
    </submittedName>
</protein>
<evidence type="ECO:0000259" key="5">
    <source>
        <dbReference type="PROSITE" id="PS50934"/>
    </source>
</evidence>
<dbReference type="GO" id="GO:0005634">
    <property type="term" value="C:nucleus"/>
    <property type="evidence" value="ECO:0007669"/>
    <property type="project" value="UniProtKB-ARBA"/>
</dbReference>
<dbReference type="PROSITE" id="PS50934">
    <property type="entry name" value="SWIRM"/>
    <property type="match status" value="1"/>
</dbReference>
<dbReference type="OrthoDB" id="118550at2759"/>
<dbReference type="Gene3D" id="1.10.10.10">
    <property type="entry name" value="Winged helix-like DNA-binding domain superfamily/Winged helix DNA-binding domain"/>
    <property type="match status" value="1"/>
</dbReference>
<dbReference type="GO" id="GO:0010468">
    <property type="term" value="P:regulation of gene expression"/>
    <property type="evidence" value="ECO:0007669"/>
    <property type="project" value="UniProtKB-ARBA"/>
</dbReference>
<dbReference type="InterPro" id="IPR009057">
    <property type="entry name" value="Homeodomain-like_sf"/>
</dbReference>
<dbReference type="GO" id="GO:1902494">
    <property type="term" value="C:catalytic complex"/>
    <property type="evidence" value="ECO:0007669"/>
    <property type="project" value="UniProtKB-ARBA"/>
</dbReference>
<keyword evidence="1" id="KW-0805">Transcription regulation</keyword>
<gene>
    <name evidence="6" type="ORF">BJ554DRAFT_8375</name>
</gene>
<dbReference type="PANTHER" id="PTHR15381:SF1">
    <property type="entry name" value="CHONDROITIN SULFATE PROTEOGLYCAN 5"/>
    <property type="match status" value="1"/>
</dbReference>
<dbReference type="SUPFAM" id="SSF46689">
    <property type="entry name" value="Homeodomain-like"/>
    <property type="match status" value="1"/>
</dbReference>
<feature type="domain" description="SWIRM" evidence="5">
    <location>
        <begin position="271"/>
        <end position="361"/>
    </location>
</feature>
<evidence type="ECO:0000256" key="2">
    <source>
        <dbReference type="ARBA" id="ARBA00023163"/>
    </source>
</evidence>
<dbReference type="Pfam" id="PF04433">
    <property type="entry name" value="SWIRM"/>
    <property type="match status" value="1"/>
</dbReference>
<proteinExistence type="predicted"/>
<keyword evidence="7" id="KW-1185">Reference proteome</keyword>
<evidence type="ECO:0000313" key="6">
    <source>
        <dbReference type="EMBL" id="KAG5459674.1"/>
    </source>
</evidence>
<organism evidence="6 7">
    <name type="scientific">Olpidium bornovanus</name>
    <dbReference type="NCBI Taxonomy" id="278681"/>
    <lineage>
        <taxon>Eukaryota</taxon>
        <taxon>Fungi</taxon>
        <taxon>Fungi incertae sedis</taxon>
        <taxon>Olpidiomycota</taxon>
        <taxon>Olpidiomycotina</taxon>
        <taxon>Olpidiomycetes</taxon>
        <taxon>Olpidiales</taxon>
        <taxon>Olpidiaceae</taxon>
        <taxon>Olpidium</taxon>
    </lineage>
</organism>
<feature type="compositionally biased region" description="Low complexity" evidence="4">
    <location>
        <begin position="121"/>
        <end position="134"/>
    </location>
</feature>
<feature type="compositionally biased region" description="Acidic residues" evidence="4">
    <location>
        <begin position="44"/>
        <end position="75"/>
    </location>
</feature>
<feature type="compositionally biased region" description="Basic and acidic residues" evidence="4">
    <location>
        <begin position="1"/>
        <end position="30"/>
    </location>
</feature>
<dbReference type="InterPro" id="IPR036388">
    <property type="entry name" value="WH-like_DNA-bd_sf"/>
</dbReference>
<sequence>MDHSTTPDARSNGRAEEPSGERPAPERGFDAQEPEYPEVGGGDDTAEAEGAADEADEPNEEDEAAEEAAMEDEDAPGGNEAASASSPAKKRKLDVNSTGGSAGTSPLREVGPKPLPPPAPASASAGQQQAASAHPHPLVTTVVIPENLKLAEAPFVDESNTGSDPMDTDEAANSATNFAVREDAVDGEPPGVSVFSAPLTPAAAGGEAEVTLALATPTTSPLADIDETQAGSQTATAAGTSDANAVKTEKECTSWPEDEARTYLSYQTQEIIIPSYAAWFSFGKITDIEKRVLPEFFNNKNRSKTPSVYKEYRDFMINTYRLNPSEYLTVTACRRNLAGDVCAIIRVHAFLEQWGLINYQV</sequence>
<dbReference type="InterPro" id="IPR007526">
    <property type="entry name" value="SWIRM"/>
</dbReference>